<evidence type="ECO:0000256" key="4">
    <source>
        <dbReference type="ARBA" id="ARBA00022679"/>
    </source>
</evidence>
<dbReference type="NCBIfam" id="NF002878">
    <property type="entry name" value="PRK03321.1"/>
    <property type="match status" value="1"/>
</dbReference>
<evidence type="ECO:0000256" key="6">
    <source>
        <dbReference type="HAMAP-Rule" id="MF_01513"/>
    </source>
</evidence>
<reference evidence="9" key="1">
    <citation type="journal article" date="2014" name="Genome Announc.">
        <title>Genome Sequence of Arthrobacter siccitolerans 4J27, a Xeroprotectant-Producing Desiccation-Tolerant Microorganism.</title>
        <authorList>
            <person name="Manzanera M."/>
            <person name="Santa-Cruz-Calvo L."/>
            <person name="Vilchez J.I."/>
            <person name="Garcia-Fontana C."/>
            <person name="Silva-Castro G.A."/>
            <person name="Calvo C."/>
            <person name="Gonzalez-Lopez J."/>
        </authorList>
    </citation>
    <scope>NUCLEOTIDE SEQUENCE [LARGE SCALE GENOMIC DNA]</scope>
    <source>
        <strain evidence="9">4J27</strain>
    </source>
</reference>
<evidence type="ECO:0000256" key="2">
    <source>
        <dbReference type="ARBA" id="ARBA00011738"/>
    </source>
</evidence>
<dbReference type="Gene3D" id="3.40.640.10">
    <property type="entry name" value="Type I PLP-dependent aspartate aminotransferase-like (Major domain)"/>
    <property type="match status" value="1"/>
</dbReference>
<dbReference type="PANTHER" id="PTHR43643:SF3">
    <property type="entry name" value="HISTIDINOL-PHOSPHATE AMINOTRANSFERASE"/>
    <property type="match status" value="1"/>
</dbReference>
<dbReference type="PROSITE" id="PS00599">
    <property type="entry name" value="AA_TRANSFER_CLASS_2"/>
    <property type="match status" value="1"/>
</dbReference>
<accession>A0A024H608</accession>
<dbReference type="Proteomes" id="UP000035722">
    <property type="component" value="Unassembled WGS sequence"/>
</dbReference>
<dbReference type="HAMAP" id="MF_01513">
    <property type="entry name" value="Phe_aminotrans_2"/>
    <property type="match status" value="1"/>
</dbReference>
<comment type="caution">
    <text evidence="8">The sequence shown here is derived from an EMBL/GenBank/DDBJ whole genome shotgun (WGS) entry which is preliminary data.</text>
</comment>
<evidence type="ECO:0000313" key="8">
    <source>
        <dbReference type="EMBL" id="CCQ47204.1"/>
    </source>
</evidence>
<keyword evidence="4 6" id="KW-0808">Transferase</keyword>
<evidence type="ECO:0000313" key="9">
    <source>
        <dbReference type="Proteomes" id="UP000035722"/>
    </source>
</evidence>
<dbReference type="Gene3D" id="3.90.1150.10">
    <property type="entry name" value="Aspartate Aminotransferase, domain 1"/>
    <property type="match status" value="1"/>
</dbReference>
<sequence>MTLTQLQSAPAAARPTLRDAVTGLPSYVPGRRSAGMDIAALASNESHYEPLPAAIAAVAGAAGAMNRYPDMAAVELRERLARHLGVTAGEIAVGPGSVGVLQQIITGLCDAGDEVIFAWRSFEAYPILVELAGARPVRIPLDHLEGHDLDAMAAAVTDRTKVILLCTPNNPTGVPISHDRIEAFLRSVRPDILVVIDEAYVEYAEAGSGPDSLALYREYPNVCVLRTFSKAYGLAGLRVGYAVAAPEIAEGLRRTALPFAVSALAQKAAIASLDAGEEMEARVAVVKQERARMSRELAARGWKLEPSQGNFLWIRADDGLRTRLMEAFDGAGIMVRAYQGDGVRITVADAAANDRVLRILAAHGA</sequence>
<comment type="subunit">
    <text evidence="2 6">Homodimer.</text>
</comment>
<dbReference type="SUPFAM" id="SSF53383">
    <property type="entry name" value="PLP-dependent transferases"/>
    <property type="match status" value="1"/>
</dbReference>
<dbReference type="InterPro" id="IPR005861">
    <property type="entry name" value="HisP_aminotrans"/>
</dbReference>
<keyword evidence="5 6" id="KW-0663">Pyridoxal phosphate</keyword>
<dbReference type="GO" id="GO:0004400">
    <property type="term" value="F:histidinol-phosphate transaminase activity"/>
    <property type="evidence" value="ECO:0007669"/>
    <property type="project" value="InterPro"/>
</dbReference>
<dbReference type="HAMAP" id="MF_01023">
    <property type="entry name" value="HisC_aminotrans_2"/>
    <property type="match status" value="1"/>
</dbReference>
<dbReference type="STRING" id="861266.ARTSIC4J27_3184"/>
<dbReference type="OrthoDB" id="9809616at2"/>
<dbReference type="RefSeq" id="WP_050056076.1">
    <property type="nucleotide sequence ID" value="NZ_CAQI01000048.1"/>
</dbReference>
<evidence type="ECO:0000256" key="5">
    <source>
        <dbReference type="ARBA" id="ARBA00022898"/>
    </source>
</evidence>
<evidence type="ECO:0000256" key="1">
    <source>
        <dbReference type="ARBA" id="ARBA00001933"/>
    </source>
</evidence>
<keyword evidence="9" id="KW-1185">Reference proteome</keyword>
<dbReference type="InterPro" id="IPR015421">
    <property type="entry name" value="PyrdxlP-dep_Trfase_major"/>
</dbReference>
<dbReference type="InterPro" id="IPR015422">
    <property type="entry name" value="PyrdxlP-dep_Trfase_small"/>
</dbReference>
<gene>
    <name evidence="8" type="primary">hisC</name>
    <name evidence="6" type="synonym">pat</name>
    <name evidence="8" type="ORF">ARTSIC4J27_3184</name>
</gene>
<dbReference type="GO" id="GO:0030170">
    <property type="term" value="F:pyridoxal phosphate binding"/>
    <property type="evidence" value="ECO:0007669"/>
    <property type="project" value="UniProtKB-UniRule"/>
</dbReference>
<dbReference type="InterPro" id="IPR050106">
    <property type="entry name" value="HistidinolP_aminotransfase"/>
</dbReference>
<keyword evidence="3 6" id="KW-0032">Aminotransferase</keyword>
<comment type="similarity">
    <text evidence="6">Belongs to the class-II pyridoxal-phosphate-dependent aminotransferase family.</text>
</comment>
<comment type="function">
    <text evidence="6">Aminotransferase that catalyzes the conversion of aromatic amino acids and 2-oxoglutarate into corresponding aromatic oxo acids and L-glutamate.</text>
</comment>
<dbReference type="EC" id="2.6.1.57" evidence="6"/>
<dbReference type="InterPro" id="IPR004839">
    <property type="entry name" value="Aminotransferase_I/II_large"/>
</dbReference>
<dbReference type="PANTHER" id="PTHR43643">
    <property type="entry name" value="HISTIDINOL-PHOSPHATE AMINOTRANSFERASE 2"/>
    <property type="match status" value="1"/>
</dbReference>
<dbReference type="EMBL" id="CAQI01000048">
    <property type="protein sequence ID" value="CCQ47204.1"/>
    <property type="molecule type" value="Genomic_DNA"/>
</dbReference>
<dbReference type="InterPro" id="IPR001917">
    <property type="entry name" value="Aminotrans_II_pyridoxalP_BS"/>
</dbReference>
<dbReference type="CDD" id="cd00609">
    <property type="entry name" value="AAT_like"/>
    <property type="match status" value="1"/>
</dbReference>
<dbReference type="Pfam" id="PF00155">
    <property type="entry name" value="Aminotran_1_2"/>
    <property type="match status" value="1"/>
</dbReference>
<comment type="cofactor">
    <cofactor evidence="1 6">
        <name>pyridoxal 5'-phosphate</name>
        <dbReference type="ChEBI" id="CHEBI:597326"/>
    </cofactor>
</comment>
<proteinExistence type="inferred from homology"/>
<dbReference type="InterPro" id="IPR024892">
    <property type="entry name" value="ArAT"/>
</dbReference>
<protein>
    <recommendedName>
        <fullName evidence="6">Aromatic amino acid aminotransferase</fullName>
        <shortName evidence="6">ArAT</shortName>
        <ecNumber evidence="6">2.6.1.57</ecNumber>
    </recommendedName>
</protein>
<dbReference type="InterPro" id="IPR015424">
    <property type="entry name" value="PyrdxlP-dep_Trfase"/>
</dbReference>
<dbReference type="NCBIfam" id="TIGR01141">
    <property type="entry name" value="hisC"/>
    <property type="match status" value="1"/>
</dbReference>
<evidence type="ECO:0000256" key="3">
    <source>
        <dbReference type="ARBA" id="ARBA00022576"/>
    </source>
</evidence>
<dbReference type="AlphaFoldDB" id="A0A024H608"/>
<dbReference type="GO" id="GO:0008793">
    <property type="term" value="F:aromatic-amino-acid transaminase activity"/>
    <property type="evidence" value="ECO:0007669"/>
    <property type="project" value="UniProtKB-UniRule"/>
</dbReference>
<feature type="modified residue" description="N6-(pyridoxal phosphate)lysine" evidence="6">
    <location>
        <position position="230"/>
    </location>
</feature>
<dbReference type="GO" id="GO:0000105">
    <property type="term" value="P:L-histidine biosynthetic process"/>
    <property type="evidence" value="ECO:0007669"/>
    <property type="project" value="InterPro"/>
</dbReference>
<organism evidence="8 9">
    <name type="scientific">Pseudarthrobacter siccitolerans</name>
    <dbReference type="NCBI Taxonomy" id="861266"/>
    <lineage>
        <taxon>Bacteria</taxon>
        <taxon>Bacillati</taxon>
        <taxon>Actinomycetota</taxon>
        <taxon>Actinomycetes</taxon>
        <taxon>Micrococcales</taxon>
        <taxon>Micrococcaceae</taxon>
        <taxon>Pseudarthrobacter</taxon>
    </lineage>
</organism>
<comment type="catalytic activity">
    <reaction evidence="6">
        <text>an aromatic L-alpha-amino acid + 2-oxoglutarate = an aromatic oxo-acid + L-glutamate</text>
        <dbReference type="Rhea" id="RHEA:17533"/>
        <dbReference type="ChEBI" id="CHEBI:16810"/>
        <dbReference type="ChEBI" id="CHEBI:29985"/>
        <dbReference type="ChEBI" id="CHEBI:73309"/>
        <dbReference type="ChEBI" id="CHEBI:84824"/>
        <dbReference type="EC" id="2.6.1.57"/>
    </reaction>
</comment>
<feature type="domain" description="Aminotransferase class I/classII large" evidence="7">
    <location>
        <begin position="39"/>
        <end position="356"/>
    </location>
</feature>
<name>A0A024H608_9MICC</name>
<evidence type="ECO:0000259" key="7">
    <source>
        <dbReference type="Pfam" id="PF00155"/>
    </source>
</evidence>